<dbReference type="GO" id="GO:0016853">
    <property type="term" value="F:isomerase activity"/>
    <property type="evidence" value="ECO:0007669"/>
    <property type="project" value="UniProtKB-KW"/>
</dbReference>
<dbReference type="InterPro" id="IPR036237">
    <property type="entry name" value="Xyl_isomerase-like_sf"/>
</dbReference>
<dbReference type="HOGENOM" id="CLU_871094_0_0_9"/>
<name>F8F672_PAEMK</name>
<evidence type="ECO:0000313" key="3">
    <source>
        <dbReference type="Proteomes" id="UP000006620"/>
    </source>
</evidence>
<evidence type="ECO:0000259" key="1">
    <source>
        <dbReference type="Pfam" id="PF01261"/>
    </source>
</evidence>
<accession>F8F672</accession>
<dbReference type="SUPFAM" id="SSF51658">
    <property type="entry name" value="Xylose isomerase-like"/>
    <property type="match status" value="1"/>
</dbReference>
<gene>
    <name evidence="2" type="ordered locus">KNP414_03807</name>
</gene>
<dbReference type="InterPro" id="IPR050312">
    <property type="entry name" value="IolE/XylAMocC-like"/>
</dbReference>
<proteinExistence type="predicted"/>
<dbReference type="RefSeq" id="WP_013917503.1">
    <property type="nucleotide sequence ID" value="NC_015690.1"/>
</dbReference>
<organism evidence="2 3">
    <name type="scientific">Paenibacillus mucilaginosus (strain KNP414)</name>
    <dbReference type="NCBI Taxonomy" id="1036673"/>
    <lineage>
        <taxon>Bacteria</taxon>
        <taxon>Bacillati</taxon>
        <taxon>Bacillota</taxon>
        <taxon>Bacilli</taxon>
        <taxon>Bacillales</taxon>
        <taxon>Paenibacillaceae</taxon>
        <taxon>Paenibacillus</taxon>
    </lineage>
</organism>
<reference evidence="3" key="1">
    <citation type="submission" date="2011-06" db="EMBL/GenBank/DDBJ databases">
        <title>Complete genome sequence of Paenibacillus mucilaginosus KNP414.</title>
        <authorList>
            <person name="Wang J."/>
            <person name="Hu S."/>
            <person name="Hu X."/>
            <person name="Zhang B."/>
            <person name="Dong D."/>
            <person name="Zhang S."/>
            <person name="Zhao K."/>
            <person name="Wu D."/>
        </authorList>
    </citation>
    <scope>NUCLEOTIDE SEQUENCE [LARGE SCALE GENOMIC DNA]</scope>
    <source>
        <strain evidence="3">KNP414</strain>
    </source>
</reference>
<dbReference type="AlphaFoldDB" id="F8F672"/>
<dbReference type="PANTHER" id="PTHR12110">
    <property type="entry name" value="HYDROXYPYRUVATE ISOMERASE"/>
    <property type="match status" value="1"/>
</dbReference>
<dbReference type="Gene3D" id="3.20.20.150">
    <property type="entry name" value="Divalent-metal-dependent TIM barrel enzymes"/>
    <property type="match status" value="1"/>
</dbReference>
<dbReference type="Proteomes" id="UP000006620">
    <property type="component" value="Chromosome"/>
</dbReference>
<dbReference type="EMBL" id="CP002869">
    <property type="protein sequence ID" value="AEI42346.1"/>
    <property type="molecule type" value="Genomic_DNA"/>
</dbReference>
<keyword evidence="2" id="KW-0413">Isomerase</keyword>
<feature type="domain" description="Xylose isomerase-like TIM barrel" evidence="1">
    <location>
        <begin position="31"/>
        <end position="265"/>
    </location>
</feature>
<evidence type="ECO:0000313" key="2">
    <source>
        <dbReference type="EMBL" id="AEI42346.1"/>
    </source>
</evidence>
<dbReference type="PANTHER" id="PTHR12110:SF21">
    <property type="entry name" value="XYLOSE ISOMERASE-LIKE TIM BARREL DOMAIN-CONTAINING PROTEIN"/>
    <property type="match status" value="1"/>
</dbReference>
<dbReference type="KEGG" id="pms:KNP414_03807"/>
<dbReference type="Pfam" id="PF01261">
    <property type="entry name" value="AP_endonuc_2"/>
    <property type="match status" value="1"/>
</dbReference>
<dbReference type="PATRIC" id="fig|1036673.3.peg.3500"/>
<sequence length="324" mass="36257">MNSSVPNPYDAFSFSTSWNVKRHAVGRDMIDEIRGLGFRRIELNYQVTAQHLETIEPMIESGLIEISSVHHVFPRTDDPEFGPDSLMLGHPDEAMRRQGVELLVQSAEYAARYGAKAVVLHPGEADIGPQFDAELKRLYREGLRESEAYADTWRRMLARRTEAAAPALHHMRDSLETVCDRLAVRGIRVAIGLETRARCHQLPMPAEAAEVIAGLAGAPVYLWVDSGHAIIMERMGLYDNTVDMVKYRHLIYGMHIHDTIGLVDHGCPYVHTQDVPGFERFLPAIAAAELKVYELKPNCTPEEIRISVQTLAARLQVLQEGAGV</sequence>
<dbReference type="InterPro" id="IPR013022">
    <property type="entry name" value="Xyl_isomerase-like_TIM-brl"/>
</dbReference>
<reference evidence="2 3" key="2">
    <citation type="journal article" date="2013" name="Genome Announc.">
        <title>Genome Sequence of Growth-Improving Paenibacillus mucilaginosus Strain KNP414.</title>
        <authorList>
            <person name="Lu J.J."/>
            <person name="Wang J.F."/>
            <person name="Hu X.F."/>
        </authorList>
    </citation>
    <scope>NUCLEOTIDE SEQUENCE [LARGE SCALE GENOMIC DNA]</scope>
    <source>
        <strain evidence="2 3">KNP414</strain>
    </source>
</reference>
<protein>
    <submittedName>
        <fullName evidence="2">Xylose isomerase domain protein TIM barrel</fullName>
    </submittedName>
</protein>